<reference evidence="2" key="1">
    <citation type="submission" date="2019-04" db="EMBL/GenBank/DDBJ databases">
        <authorList>
            <person name="Melise S."/>
            <person name="Noan J."/>
            <person name="Okalmin O."/>
        </authorList>
    </citation>
    <scope>NUCLEOTIDE SEQUENCE</scope>
    <source>
        <strain evidence="2">FN9</strain>
    </source>
</reference>
<name>A0A4U9EM81_GIBZA</name>
<reference evidence="1" key="2">
    <citation type="submission" date="2021-03" db="EMBL/GenBank/DDBJ databases">
        <authorList>
            <person name="Alouane T."/>
            <person name="Langin T."/>
            <person name="Bonhomme L."/>
        </authorList>
    </citation>
    <scope>NUCLEOTIDE SEQUENCE</scope>
    <source>
        <strain evidence="1">MDC_Fg202</strain>
    </source>
</reference>
<organism evidence="1 3">
    <name type="scientific">Gibberella zeae</name>
    <name type="common">Wheat head blight fungus</name>
    <name type="synonym">Fusarium graminearum</name>
    <dbReference type="NCBI Taxonomy" id="5518"/>
    <lineage>
        <taxon>Eukaryota</taxon>
        <taxon>Fungi</taxon>
        <taxon>Dikarya</taxon>
        <taxon>Ascomycota</taxon>
        <taxon>Pezizomycotina</taxon>
        <taxon>Sordariomycetes</taxon>
        <taxon>Hypocreomycetidae</taxon>
        <taxon>Hypocreales</taxon>
        <taxon>Nectriaceae</taxon>
        <taxon>Fusarium</taxon>
    </lineage>
</organism>
<sequence length="67" mass="7761">MDAGRLPNGMQRISYNDRSNMYTFRAADGTFWESFSGNAYRDLTKFGVRTPTNPEFVIRNPRFYSPA</sequence>
<dbReference type="Proteomes" id="UP000746612">
    <property type="component" value="Unassembled WGS sequence"/>
</dbReference>
<evidence type="ECO:0000313" key="2">
    <source>
        <dbReference type="EMBL" id="VIO64754.1"/>
    </source>
</evidence>
<dbReference type="EMBL" id="CAJPIJ010000146">
    <property type="protein sequence ID" value="CAG1989696.1"/>
    <property type="molecule type" value="Genomic_DNA"/>
</dbReference>
<gene>
    <name evidence="2" type="ORF">FUG_LOCUS580726</name>
    <name evidence="1" type="ORF">MDCFG202_LOCUS307260</name>
</gene>
<dbReference type="AlphaFoldDB" id="A0A4U9EM81"/>
<proteinExistence type="predicted"/>
<evidence type="ECO:0000313" key="3">
    <source>
        <dbReference type="Proteomes" id="UP000746612"/>
    </source>
</evidence>
<dbReference type="EMBL" id="CAAKMV010000207">
    <property type="protein sequence ID" value="VIO64754.1"/>
    <property type="molecule type" value="Genomic_DNA"/>
</dbReference>
<accession>A0A4U9EM81</accession>
<evidence type="ECO:0000313" key="1">
    <source>
        <dbReference type="EMBL" id="CAG1989696.1"/>
    </source>
</evidence>
<protein>
    <submittedName>
        <fullName evidence="1">Uncharacterized protein</fullName>
    </submittedName>
</protein>